<keyword evidence="2" id="KW-1185">Reference proteome</keyword>
<name>A0AAP0Q2B9_9MAGN</name>
<organism evidence="1 2">
    <name type="scientific">Stephania yunnanensis</name>
    <dbReference type="NCBI Taxonomy" id="152371"/>
    <lineage>
        <taxon>Eukaryota</taxon>
        <taxon>Viridiplantae</taxon>
        <taxon>Streptophyta</taxon>
        <taxon>Embryophyta</taxon>
        <taxon>Tracheophyta</taxon>
        <taxon>Spermatophyta</taxon>
        <taxon>Magnoliopsida</taxon>
        <taxon>Ranunculales</taxon>
        <taxon>Menispermaceae</taxon>
        <taxon>Menispermoideae</taxon>
        <taxon>Cissampelideae</taxon>
        <taxon>Stephania</taxon>
    </lineage>
</organism>
<sequence length="58" mass="6578">MTNPNLEDVAKKVLIIGCDEFKFSIFSLKAFNSLISKSIAMGRKILHKLPFLKNNYCS</sequence>
<dbReference type="Proteomes" id="UP001420932">
    <property type="component" value="Unassembled WGS sequence"/>
</dbReference>
<gene>
    <name evidence="1" type="ORF">Syun_004216</name>
</gene>
<protein>
    <submittedName>
        <fullName evidence="1">Uncharacterized protein</fullName>
    </submittedName>
</protein>
<accession>A0AAP0Q2B9</accession>
<comment type="caution">
    <text evidence="1">The sequence shown here is derived from an EMBL/GenBank/DDBJ whole genome shotgun (WGS) entry which is preliminary data.</text>
</comment>
<dbReference type="AlphaFoldDB" id="A0AAP0Q2B9"/>
<evidence type="ECO:0000313" key="2">
    <source>
        <dbReference type="Proteomes" id="UP001420932"/>
    </source>
</evidence>
<reference evidence="1 2" key="1">
    <citation type="submission" date="2024-01" db="EMBL/GenBank/DDBJ databases">
        <title>Genome assemblies of Stephania.</title>
        <authorList>
            <person name="Yang L."/>
        </authorList>
    </citation>
    <scope>NUCLEOTIDE SEQUENCE [LARGE SCALE GENOMIC DNA]</scope>
    <source>
        <strain evidence="1">YNDBR</strain>
        <tissue evidence="1">Leaf</tissue>
    </source>
</reference>
<proteinExistence type="predicted"/>
<evidence type="ECO:0000313" key="1">
    <source>
        <dbReference type="EMBL" id="KAK9163314.1"/>
    </source>
</evidence>
<dbReference type="EMBL" id="JBBNAF010000002">
    <property type="protein sequence ID" value="KAK9163314.1"/>
    <property type="molecule type" value="Genomic_DNA"/>
</dbReference>